<dbReference type="PANTHER" id="PTHR11645">
    <property type="entry name" value="PYRROLINE-5-CARBOXYLATE REDUCTASE"/>
    <property type="match status" value="1"/>
</dbReference>
<dbReference type="EC" id="1.5.1.2" evidence="4 5"/>
<dbReference type="NCBIfam" id="TIGR00112">
    <property type="entry name" value="proC"/>
    <property type="match status" value="1"/>
</dbReference>
<dbReference type="InterPro" id="IPR028939">
    <property type="entry name" value="P5C_Rdtase_cat_N"/>
</dbReference>
<dbReference type="InterPro" id="IPR029036">
    <property type="entry name" value="P5CR_dimer"/>
</dbReference>
<dbReference type="GO" id="GO:0004735">
    <property type="term" value="F:pyrroline-5-carboxylate reductase activity"/>
    <property type="evidence" value="ECO:0007669"/>
    <property type="project" value="UniProtKB-UniRule"/>
</dbReference>
<comment type="similarity">
    <text evidence="1 4">Belongs to the pyrroline-5-carboxylate reductase family.</text>
</comment>
<evidence type="ECO:0000259" key="8">
    <source>
        <dbReference type="Pfam" id="PF14748"/>
    </source>
</evidence>
<evidence type="ECO:0000256" key="4">
    <source>
        <dbReference type="HAMAP-Rule" id="MF_01925"/>
    </source>
</evidence>
<dbReference type="Pfam" id="PF14748">
    <property type="entry name" value="P5CR_dimer"/>
    <property type="match status" value="1"/>
</dbReference>
<keyword evidence="2 4" id="KW-0521">NADP</keyword>
<dbReference type="InterPro" id="IPR008927">
    <property type="entry name" value="6-PGluconate_DH-like_C_sf"/>
</dbReference>
<comment type="catalytic activity">
    <reaction evidence="4">
        <text>L-proline + NAD(+) = (S)-1-pyrroline-5-carboxylate + NADH + 2 H(+)</text>
        <dbReference type="Rhea" id="RHEA:14105"/>
        <dbReference type="ChEBI" id="CHEBI:15378"/>
        <dbReference type="ChEBI" id="CHEBI:17388"/>
        <dbReference type="ChEBI" id="CHEBI:57540"/>
        <dbReference type="ChEBI" id="CHEBI:57945"/>
        <dbReference type="ChEBI" id="CHEBI:60039"/>
        <dbReference type="EC" id="1.5.1.2"/>
    </reaction>
</comment>
<dbReference type="Proteomes" id="UP000054921">
    <property type="component" value="Unassembled WGS sequence"/>
</dbReference>
<evidence type="ECO:0000313" key="10">
    <source>
        <dbReference type="EMBL" id="VEB36377.1"/>
    </source>
</evidence>
<dbReference type="STRING" id="28084.Lche_1036"/>
<dbReference type="PIRSF" id="PIRSF000193">
    <property type="entry name" value="Pyrrol-5-carb_rd"/>
    <property type="match status" value="1"/>
</dbReference>
<dbReference type="Gene3D" id="1.10.3730.10">
    <property type="entry name" value="ProC C-terminal domain-like"/>
    <property type="match status" value="1"/>
</dbReference>
<evidence type="ECO:0000313" key="9">
    <source>
        <dbReference type="EMBL" id="KTC79016.1"/>
    </source>
</evidence>
<comment type="subcellular location">
    <subcellularLocation>
        <location evidence="4">Cytoplasm</location>
    </subcellularLocation>
</comment>
<keyword evidence="4" id="KW-0028">Amino-acid biosynthesis</keyword>
<dbReference type="GO" id="GO:0055129">
    <property type="term" value="P:L-proline biosynthetic process"/>
    <property type="evidence" value="ECO:0007669"/>
    <property type="project" value="UniProtKB-UniRule"/>
</dbReference>
<keyword evidence="4" id="KW-0641">Proline biosynthesis</keyword>
<feature type="domain" description="Pyrroline-5-carboxylate reductase dimerisation" evidence="8">
    <location>
        <begin position="166"/>
        <end position="269"/>
    </location>
</feature>
<evidence type="ECO:0000313" key="12">
    <source>
        <dbReference type="Proteomes" id="UP000277577"/>
    </source>
</evidence>
<dbReference type="Pfam" id="PF03807">
    <property type="entry name" value="F420_oxidored"/>
    <property type="match status" value="1"/>
</dbReference>
<dbReference type="SUPFAM" id="SSF48179">
    <property type="entry name" value="6-phosphogluconate dehydrogenase C-terminal domain-like"/>
    <property type="match status" value="1"/>
</dbReference>
<comment type="function">
    <text evidence="4">Catalyzes the reduction of 1-pyrroline-5-carboxylate (PCA) to L-proline.</text>
</comment>
<comment type="pathway">
    <text evidence="4">Amino-acid biosynthesis; L-proline biosynthesis; L-proline from L-glutamate 5-semialdehyde: step 1/1.</text>
</comment>
<dbReference type="Gene3D" id="3.40.50.720">
    <property type="entry name" value="NAD(P)-binding Rossmann-like Domain"/>
    <property type="match status" value="1"/>
</dbReference>
<evidence type="ECO:0000256" key="6">
    <source>
        <dbReference type="PIRSR" id="PIRSR000193-1"/>
    </source>
</evidence>
<dbReference type="RefSeq" id="WP_028382177.1">
    <property type="nucleotide sequence ID" value="NZ_CAAAIT010000002.1"/>
</dbReference>
<dbReference type="InterPro" id="IPR000304">
    <property type="entry name" value="Pyrroline-COOH_reductase"/>
</dbReference>
<evidence type="ECO:0000256" key="2">
    <source>
        <dbReference type="ARBA" id="ARBA00022857"/>
    </source>
</evidence>
<feature type="binding site" evidence="6">
    <location>
        <begin position="71"/>
        <end position="74"/>
    </location>
    <ligand>
        <name>NADP(+)</name>
        <dbReference type="ChEBI" id="CHEBI:58349"/>
    </ligand>
</feature>
<dbReference type="UniPathway" id="UPA00098">
    <property type="reaction ID" value="UER00361"/>
</dbReference>
<feature type="domain" description="Pyrroline-5-carboxylate reductase catalytic N-terminal" evidence="7">
    <location>
        <begin position="7"/>
        <end position="98"/>
    </location>
</feature>
<keyword evidence="4" id="KW-0963">Cytoplasm</keyword>
<evidence type="ECO:0000256" key="5">
    <source>
        <dbReference type="NCBIfam" id="TIGR00112"/>
    </source>
</evidence>
<sequence>MFKNKSITIIGAGHLGSALARGLIKSGHPARSITFSNRDPSKTERLVKELGVLSAKTNTQAIMNAEILILAVKPQYMQDVCREIAPSIQHTQPIIISLAGVISIASMKKWLNNKDLAITRVMTNTPIEFCKGTSALFACPSVTPEQQQLVETIFNEVGYTFWVNQESLIDSLTAPVGCAPAYVFLFLEALQEAAISRGIPEELSEKIALESVLGAAELAKKSGRSFAQLRTGVTTPHGVTAHSLEKLSFTDFFDLFKQIFAAAEERIEQITQSLNTDV</sequence>
<dbReference type="EMBL" id="LR134173">
    <property type="protein sequence ID" value="VEB36377.1"/>
    <property type="molecule type" value="Genomic_DNA"/>
</dbReference>
<accession>A0A0W0S6C3</accession>
<feature type="binding site" evidence="6">
    <location>
        <begin position="10"/>
        <end position="15"/>
    </location>
    <ligand>
        <name>NADP(+)</name>
        <dbReference type="ChEBI" id="CHEBI:58349"/>
    </ligand>
</feature>
<dbReference type="HAMAP" id="MF_01925">
    <property type="entry name" value="P5C_reductase"/>
    <property type="match status" value="1"/>
</dbReference>
<evidence type="ECO:0000259" key="7">
    <source>
        <dbReference type="Pfam" id="PF03807"/>
    </source>
</evidence>
<dbReference type="SUPFAM" id="SSF51735">
    <property type="entry name" value="NAD(P)-binding Rossmann-fold domains"/>
    <property type="match status" value="1"/>
</dbReference>
<evidence type="ECO:0000256" key="1">
    <source>
        <dbReference type="ARBA" id="ARBA00005525"/>
    </source>
</evidence>
<feature type="binding site" evidence="6">
    <location>
        <position position="58"/>
    </location>
    <ligand>
        <name>NADPH</name>
        <dbReference type="ChEBI" id="CHEBI:57783"/>
    </ligand>
</feature>
<keyword evidence="3 4" id="KW-0560">Oxidoreductase</keyword>
<dbReference type="PANTHER" id="PTHR11645:SF0">
    <property type="entry name" value="PYRROLINE-5-CARBOXYLATE REDUCTASE 3"/>
    <property type="match status" value="1"/>
</dbReference>
<proteinExistence type="inferred from homology"/>
<evidence type="ECO:0000313" key="11">
    <source>
        <dbReference type="Proteomes" id="UP000054921"/>
    </source>
</evidence>
<dbReference type="AlphaFoldDB" id="A0A0W0S6C3"/>
<keyword evidence="12" id="KW-1185">Reference proteome</keyword>
<gene>
    <name evidence="4 10" type="primary">proC</name>
    <name evidence="9" type="ORF">Lche_1036</name>
    <name evidence="10" type="ORF">NCTC11976_01678</name>
</gene>
<dbReference type="GO" id="GO:0005737">
    <property type="term" value="C:cytoplasm"/>
    <property type="evidence" value="ECO:0007669"/>
    <property type="project" value="UniProtKB-SubCell"/>
</dbReference>
<dbReference type="EMBL" id="LNXW01000013">
    <property type="protein sequence ID" value="KTC79016.1"/>
    <property type="molecule type" value="Genomic_DNA"/>
</dbReference>
<comment type="catalytic activity">
    <reaction evidence="4">
        <text>L-proline + NADP(+) = (S)-1-pyrroline-5-carboxylate + NADPH + 2 H(+)</text>
        <dbReference type="Rhea" id="RHEA:14109"/>
        <dbReference type="ChEBI" id="CHEBI:15378"/>
        <dbReference type="ChEBI" id="CHEBI:17388"/>
        <dbReference type="ChEBI" id="CHEBI:57783"/>
        <dbReference type="ChEBI" id="CHEBI:58349"/>
        <dbReference type="ChEBI" id="CHEBI:60039"/>
        <dbReference type="EC" id="1.5.1.2"/>
    </reaction>
</comment>
<dbReference type="InterPro" id="IPR036291">
    <property type="entry name" value="NAD(P)-bd_dom_sf"/>
</dbReference>
<dbReference type="PATRIC" id="fig|28084.5.peg.1118"/>
<protein>
    <recommendedName>
        <fullName evidence="4 5">Pyrroline-5-carboxylate reductase</fullName>
        <shortName evidence="4">P5C reductase</shortName>
        <shortName evidence="4">P5CR</shortName>
        <ecNumber evidence="4 5">1.5.1.2</ecNumber>
    </recommendedName>
    <alternativeName>
        <fullName evidence="4">PCA reductase</fullName>
    </alternativeName>
</protein>
<dbReference type="OrthoDB" id="9805754at2"/>
<evidence type="ECO:0000256" key="3">
    <source>
        <dbReference type="ARBA" id="ARBA00023002"/>
    </source>
</evidence>
<reference evidence="9 11" key="1">
    <citation type="submission" date="2015-11" db="EMBL/GenBank/DDBJ databases">
        <title>Genomic analysis of 38 Legionella species identifies large and diverse effector repertoires.</title>
        <authorList>
            <person name="Burstein D."/>
            <person name="Amaro F."/>
            <person name="Zusman T."/>
            <person name="Lifshitz Z."/>
            <person name="Cohen O."/>
            <person name="Gilbert J.A."/>
            <person name="Pupko T."/>
            <person name="Shuman H.A."/>
            <person name="Segal G."/>
        </authorList>
    </citation>
    <scope>NUCLEOTIDE SEQUENCE [LARGE SCALE GENOMIC DNA]</scope>
    <source>
        <strain evidence="9 11">ORW</strain>
    </source>
</reference>
<dbReference type="Proteomes" id="UP000277577">
    <property type="component" value="Chromosome"/>
</dbReference>
<name>A0A0W0S6C3_9GAMM</name>
<organism evidence="9 11">
    <name type="scientific">Legionella cherrii</name>
    <dbReference type="NCBI Taxonomy" id="28084"/>
    <lineage>
        <taxon>Bacteria</taxon>
        <taxon>Pseudomonadati</taxon>
        <taxon>Pseudomonadota</taxon>
        <taxon>Gammaproteobacteria</taxon>
        <taxon>Legionellales</taxon>
        <taxon>Legionellaceae</taxon>
        <taxon>Legionella</taxon>
    </lineage>
</organism>
<reference evidence="10 12" key="2">
    <citation type="submission" date="2018-12" db="EMBL/GenBank/DDBJ databases">
        <authorList>
            <consortium name="Pathogen Informatics"/>
        </authorList>
    </citation>
    <scope>NUCLEOTIDE SEQUENCE [LARGE SCALE GENOMIC DNA]</scope>
    <source>
        <strain evidence="10 12">NCTC11976</strain>
    </source>
</reference>